<comment type="caution">
    <text evidence="10">The sequence shown here is derived from an EMBL/GenBank/DDBJ whole genome shotgun (WGS) entry which is preliminary data.</text>
</comment>
<evidence type="ECO:0000256" key="2">
    <source>
        <dbReference type="ARBA" id="ARBA00022475"/>
    </source>
</evidence>
<sequence length="590" mass="65389">MAASIESTTKKQTATPDAAKTSRRATLLLLSSQHLITVLVSIGLALVALLPRLLLARQLDEVTDEIVYISGGKLYLSLIASHDITSGQWLVNHEHPPLVKILIGTSIVLNNLIGHPLGELMAGRLPSVIMGTLLVLGIYWLGRAPFGKKIAQIAALALAVSPWLAYFSALAYLDMTMATFVTLAYLLLWHAIKRPWLYPVVTLLIGLGAASKYPAALAIPAIVLFIAYYYFVLRPKLPIEQRPAFPWRWWAIAFIVAPLGFLLADPAIWPQPVARLLSSFAFEATHSKSGHLVFLDNHILTHVPIWTSDYTIFIKMSSFLTIPAVFFCIFALVKVIRFHLNPSQIEVTQISRHAYLLIWLIGTLAMFSLLNIAVGTHYYLPVTPPVAIAGVAGLAVLLHYLTNLIWKKSIHSLDIPTPASDQDPHIGSKNPGMQLHILIPAILLAILAIAPHLLGLSTVYAAEGYTSELFQNNENQRLQVAYPGYREALQWLASHSQDHARVGLIGSSLNGGGLSVNWFTYNPTLNQRFQLKQIDVTDKDFKYIPSSFQGYTYLIWPTNLKQRGYPWPAGYHHIYSITGGQTIYCDILTT</sequence>
<evidence type="ECO:0000313" key="10">
    <source>
        <dbReference type="EMBL" id="GER90449.1"/>
    </source>
</evidence>
<feature type="transmembrane region" description="Helical" evidence="8">
    <location>
        <begin position="27"/>
        <end position="50"/>
    </location>
</feature>
<dbReference type="PANTHER" id="PTHR33908:SF11">
    <property type="entry name" value="MEMBRANE PROTEIN"/>
    <property type="match status" value="1"/>
</dbReference>
<keyword evidence="3" id="KW-0328">Glycosyltransferase</keyword>
<name>A0A5J4KWE4_9CHLR</name>
<gene>
    <name evidence="10" type="ORF">KDW_46110</name>
</gene>
<evidence type="ECO:0000256" key="8">
    <source>
        <dbReference type="SAM" id="Phobius"/>
    </source>
</evidence>
<feature type="transmembrane region" description="Helical" evidence="8">
    <location>
        <begin position="212"/>
        <end position="233"/>
    </location>
</feature>
<feature type="transmembrane region" description="Helical" evidence="8">
    <location>
        <begin position="245"/>
        <end position="264"/>
    </location>
</feature>
<evidence type="ECO:0000256" key="1">
    <source>
        <dbReference type="ARBA" id="ARBA00004651"/>
    </source>
</evidence>
<reference evidence="10 11" key="1">
    <citation type="submission" date="2019-10" db="EMBL/GenBank/DDBJ databases">
        <title>Dictyobacter vulcani sp. nov., within the class Ktedonobacteria, isolated from soil of volcanic Mt. Zao.</title>
        <authorList>
            <person name="Zheng Y."/>
            <person name="Wang C.M."/>
            <person name="Sakai Y."/>
            <person name="Abe K."/>
            <person name="Yokota A."/>
            <person name="Yabe S."/>
        </authorList>
    </citation>
    <scope>NUCLEOTIDE SEQUENCE [LARGE SCALE GENOMIC DNA]</scope>
    <source>
        <strain evidence="10 11">W12</strain>
    </source>
</reference>
<keyword evidence="11" id="KW-1185">Reference proteome</keyword>
<evidence type="ECO:0000256" key="6">
    <source>
        <dbReference type="ARBA" id="ARBA00022989"/>
    </source>
</evidence>
<dbReference type="EMBL" id="BKZW01000002">
    <property type="protein sequence ID" value="GER90449.1"/>
    <property type="molecule type" value="Genomic_DNA"/>
</dbReference>
<keyword evidence="7 8" id="KW-0472">Membrane</keyword>
<dbReference type="GO" id="GO:0005886">
    <property type="term" value="C:plasma membrane"/>
    <property type="evidence" value="ECO:0007669"/>
    <property type="project" value="UniProtKB-SubCell"/>
</dbReference>
<dbReference type="GO" id="GO:0016763">
    <property type="term" value="F:pentosyltransferase activity"/>
    <property type="evidence" value="ECO:0007669"/>
    <property type="project" value="TreeGrafter"/>
</dbReference>
<feature type="transmembrane region" description="Helical" evidence="8">
    <location>
        <begin position="386"/>
        <end position="406"/>
    </location>
</feature>
<keyword evidence="4" id="KW-0808">Transferase</keyword>
<comment type="subcellular location">
    <subcellularLocation>
        <location evidence="1">Cell membrane</location>
        <topology evidence="1">Multi-pass membrane protein</topology>
    </subcellularLocation>
</comment>
<feature type="domain" description="Glycosyltransferase RgtA/B/C/D-like" evidence="9">
    <location>
        <begin position="95"/>
        <end position="226"/>
    </location>
</feature>
<organism evidence="10 11">
    <name type="scientific">Dictyobacter vulcani</name>
    <dbReference type="NCBI Taxonomy" id="2607529"/>
    <lineage>
        <taxon>Bacteria</taxon>
        <taxon>Bacillati</taxon>
        <taxon>Chloroflexota</taxon>
        <taxon>Ktedonobacteria</taxon>
        <taxon>Ktedonobacterales</taxon>
        <taxon>Dictyobacteraceae</taxon>
        <taxon>Dictyobacter</taxon>
    </lineage>
</organism>
<evidence type="ECO:0000256" key="5">
    <source>
        <dbReference type="ARBA" id="ARBA00022692"/>
    </source>
</evidence>
<accession>A0A5J4KWE4</accession>
<keyword evidence="2" id="KW-1003">Cell membrane</keyword>
<dbReference type="PANTHER" id="PTHR33908">
    <property type="entry name" value="MANNOSYLTRANSFERASE YKCB-RELATED"/>
    <property type="match status" value="1"/>
</dbReference>
<keyword evidence="6 8" id="KW-1133">Transmembrane helix</keyword>
<dbReference type="InterPro" id="IPR050297">
    <property type="entry name" value="LipidA_mod_glycosyltrf_83"/>
</dbReference>
<feature type="transmembrane region" description="Helical" evidence="8">
    <location>
        <begin position="163"/>
        <end position="192"/>
    </location>
</feature>
<feature type="transmembrane region" description="Helical" evidence="8">
    <location>
        <begin position="125"/>
        <end position="142"/>
    </location>
</feature>
<evidence type="ECO:0000256" key="4">
    <source>
        <dbReference type="ARBA" id="ARBA00022679"/>
    </source>
</evidence>
<feature type="transmembrane region" description="Helical" evidence="8">
    <location>
        <begin position="437"/>
        <end position="462"/>
    </location>
</feature>
<dbReference type="RefSeq" id="WP_162005520.1">
    <property type="nucleotide sequence ID" value="NZ_BKZW01000002.1"/>
</dbReference>
<proteinExistence type="predicted"/>
<dbReference type="AlphaFoldDB" id="A0A5J4KWE4"/>
<feature type="transmembrane region" description="Helical" evidence="8">
    <location>
        <begin position="312"/>
        <end position="333"/>
    </location>
</feature>
<dbReference type="Proteomes" id="UP000326912">
    <property type="component" value="Unassembled WGS sequence"/>
</dbReference>
<evidence type="ECO:0000259" key="9">
    <source>
        <dbReference type="Pfam" id="PF13231"/>
    </source>
</evidence>
<protein>
    <recommendedName>
        <fullName evidence="9">Glycosyltransferase RgtA/B/C/D-like domain-containing protein</fullName>
    </recommendedName>
</protein>
<keyword evidence="5 8" id="KW-0812">Transmembrane</keyword>
<dbReference type="GO" id="GO:0009103">
    <property type="term" value="P:lipopolysaccharide biosynthetic process"/>
    <property type="evidence" value="ECO:0007669"/>
    <property type="project" value="UniProtKB-ARBA"/>
</dbReference>
<evidence type="ECO:0000256" key="7">
    <source>
        <dbReference type="ARBA" id="ARBA00023136"/>
    </source>
</evidence>
<evidence type="ECO:0000313" key="11">
    <source>
        <dbReference type="Proteomes" id="UP000326912"/>
    </source>
</evidence>
<evidence type="ECO:0000256" key="3">
    <source>
        <dbReference type="ARBA" id="ARBA00022676"/>
    </source>
</evidence>
<dbReference type="Pfam" id="PF13231">
    <property type="entry name" value="PMT_2"/>
    <property type="match status" value="1"/>
</dbReference>
<feature type="transmembrane region" description="Helical" evidence="8">
    <location>
        <begin position="354"/>
        <end position="380"/>
    </location>
</feature>
<dbReference type="InterPro" id="IPR038731">
    <property type="entry name" value="RgtA/B/C-like"/>
</dbReference>